<evidence type="ECO:0000256" key="6">
    <source>
        <dbReference type="SAM" id="Phobius"/>
    </source>
</evidence>
<dbReference type="InterPro" id="IPR013740">
    <property type="entry name" value="Redoxin"/>
</dbReference>
<accession>A0A5B2VT09</accession>
<dbReference type="CDD" id="cd03010">
    <property type="entry name" value="TlpA_like_DsbE"/>
    <property type="match status" value="1"/>
</dbReference>
<keyword evidence="4" id="KW-1015">Disulfide bond</keyword>
<keyword evidence="9" id="KW-1185">Reference proteome</keyword>
<evidence type="ECO:0000256" key="3">
    <source>
        <dbReference type="ARBA" id="ARBA00022748"/>
    </source>
</evidence>
<comment type="similarity">
    <text evidence="2">Belongs to the thioredoxin family. DsbE subfamily.</text>
</comment>
<keyword evidence="6" id="KW-0472">Membrane</keyword>
<reference evidence="8 9" key="2">
    <citation type="submission" date="2019-09" db="EMBL/GenBank/DDBJ databases">
        <authorList>
            <person name="Jin C."/>
        </authorList>
    </citation>
    <scope>NUCLEOTIDE SEQUENCE [LARGE SCALE GENOMIC DNA]</scope>
    <source>
        <strain evidence="8 9">BN140002</strain>
    </source>
</reference>
<dbReference type="AlphaFoldDB" id="A0A5B2VT09"/>
<evidence type="ECO:0000313" key="8">
    <source>
        <dbReference type="EMBL" id="KAA2241259.1"/>
    </source>
</evidence>
<evidence type="ECO:0000256" key="2">
    <source>
        <dbReference type="ARBA" id="ARBA00007758"/>
    </source>
</evidence>
<evidence type="ECO:0000259" key="7">
    <source>
        <dbReference type="PROSITE" id="PS51352"/>
    </source>
</evidence>
<comment type="caution">
    <text evidence="8">The sequence shown here is derived from an EMBL/GenBank/DDBJ whole genome shotgun (WGS) entry which is preliminary data.</text>
</comment>
<dbReference type="SUPFAM" id="SSF52833">
    <property type="entry name" value="Thioredoxin-like"/>
    <property type="match status" value="1"/>
</dbReference>
<dbReference type="NCBIfam" id="TIGR00385">
    <property type="entry name" value="dsbE"/>
    <property type="match status" value="1"/>
</dbReference>
<comment type="subcellular location">
    <subcellularLocation>
        <location evidence="1">Cell envelope</location>
    </subcellularLocation>
</comment>
<dbReference type="OrthoDB" id="9799347at2"/>
<keyword evidence="3" id="KW-0201">Cytochrome c-type biogenesis</keyword>
<dbReference type="Pfam" id="PF08534">
    <property type="entry name" value="Redoxin"/>
    <property type="match status" value="1"/>
</dbReference>
<keyword evidence="6" id="KW-0812">Transmembrane</keyword>
<reference evidence="8 9" key="1">
    <citation type="submission" date="2019-09" db="EMBL/GenBank/DDBJ databases">
        <title>Salinarimonas rosea gen. nov., sp. nov., a new member of the a-2 subgroup of the Proteobacteria.</title>
        <authorList>
            <person name="Liu J."/>
        </authorList>
    </citation>
    <scope>NUCLEOTIDE SEQUENCE [LARGE SCALE GENOMIC DNA]</scope>
    <source>
        <strain evidence="8 9">BN140002</strain>
    </source>
</reference>
<evidence type="ECO:0000256" key="1">
    <source>
        <dbReference type="ARBA" id="ARBA00004196"/>
    </source>
</evidence>
<dbReference type="PANTHER" id="PTHR42852">
    <property type="entry name" value="THIOL:DISULFIDE INTERCHANGE PROTEIN DSBE"/>
    <property type="match status" value="1"/>
</dbReference>
<dbReference type="InterPro" id="IPR036249">
    <property type="entry name" value="Thioredoxin-like_sf"/>
</dbReference>
<dbReference type="PANTHER" id="PTHR42852:SF6">
    <property type="entry name" value="THIOL:DISULFIDE INTERCHANGE PROTEIN DSBE"/>
    <property type="match status" value="1"/>
</dbReference>
<dbReference type="InterPro" id="IPR013766">
    <property type="entry name" value="Thioredoxin_domain"/>
</dbReference>
<dbReference type="Gene3D" id="3.40.30.10">
    <property type="entry name" value="Glutaredoxin"/>
    <property type="match status" value="1"/>
</dbReference>
<dbReference type="RefSeq" id="WP_149815840.1">
    <property type="nucleotide sequence ID" value="NZ_VUOA01000008.1"/>
</dbReference>
<sequence>MSADPAVLDDGAPRRRVRVLFLLPVLIFLGLAALFLVRLYSGDPSKVPSALIGRPVPAFTLPSLPGLRGAGGAIPGLSSEDLKGRVTVVNIWASWCGPCREEHPALVELAKDPGFRLVGINYKDIPENARRFLGALGNPFQAVGVDANGRAAIDWGVYGVPETFVIGPDGTIRHKHIGPILPEQLPGFLAKVKDAAR</sequence>
<dbReference type="InterPro" id="IPR050553">
    <property type="entry name" value="Thioredoxin_ResA/DsbE_sf"/>
</dbReference>
<protein>
    <submittedName>
        <fullName evidence="8">DsbE family thiol:disulfide interchange protein</fullName>
    </submittedName>
</protein>
<evidence type="ECO:0000256" key="5">
    <source>
        <dbReference type="ARBA" id="ARBA00023284"/>
    </source>
</evidence>
<name>A0A5B2VT09_9HYPH</name>
<feature type="transmembrane region" description="Helical" evidence="6">
    <location>
        <begin position="20"/>
        <end position="40"/>
    </location>
</feature>
<dbReference type="Proteomes" id="UP000323142">
    <property type="component" value="Unassembled WGS sequence"/>
</dbReference>
<keyword evidence="5" id="KW-0676">Redox-active center</keyword>
<dbReference type="GO" id="GO:0017004">
    <property type="term" value="P:cytochrome complex assembly"/>
    <property type="evidence" value="ECO:0007669"/>
    <property type="project" value="UniProtKB-KW"/>
</dbReference>
<proteinExistence type="inferred from homology"/>
<dbReference type="PROSITE" id="PS00194">
    <property type="entry name" value="THIOREDOXIN_1"/>
    <property type="match status" value="1"/>
</dbReference>
<dbReference type="PROSITE" id="PS51352">
    <property type="entry name" value="THIOREDOXIN_2"/>
    <property type="match status" value="1"/>
</dbReference>
<evidence type="ECO:0000313" key="9">
    <source>
        <dbReference type="Proteomes" id="UP000323142"/>
    </source>
</evidence>
<dbReference type="EMBL" id="VUOA01000008">
    <property type="protein sequence ID" value="KAA2241259.1"/>
    <property type="molecule type" value="Genomic_DNA"/>
</dbReference>
<dbReference type="InterPro" id="IPR017937">
    <property type="entry name" value="Thioredoxin_CS"/>
</dbReference>
<keyword evidence="6" id="KW-1133">Transmembrane helix</keyword>
<organism evidence="8 9">
    <name type="scientific">Salinarimonas soli</name>
    <dbReference type="NCBI Taxonomy" id="1638099"/>
    <lineage>
        <taxon>Bacteria</taxon>
        <taxon>Pseudomonadati</taxon>
        <taxon>Pseudomonadota</taxon>
        <taxon>Alphaproteobacteria</taxon>
        <taxon>Hyphomicrobiales</taxon>
        <taxon>Salinarimonadaceae</taxon>
        <taxon>Salinarimonas</taxon>
    </lineage>
</organism>
<dbReference type="GO" id="GO:0030288">
    <property type="term" value="C:outer membrane-bounded periplasmic space"/>
    <property type="evidence" value="ECO:0007669"/>
    <property type="project" value="InterPro"/>
</dbReference>
<gene>
    <name evidence="8" type="ORF">F0L46_04505</name>
</gene>
<dbReference type="InterPro" id="IPR004799">
    <property type="entry name" value="Periplasmic_diS_OxRdtase_DsbE"/>
</dbReference>
<feature type="domain" description="Thioredoxin" evidence="7">
    <location>
        <begin position="50"/>
        <end position="197"/>
    </location>
</feature>
<evidence type="ECO:0000256" key="4">
    <source>
        <dbReference type="ARBA" id="ARBA00023157"/>
    </source>
</evidence>
<dbReference type="GO" id="GO:0015036">
    <property type="term" value="F:disulfide oxidoreductase activity"/>
    <property type="evidence" value="ECO:0007669"/>
    <property type="project" value="InterPro"/>
</dbReference>